<dbReference type="GO" id="GO:0019379">
    <property type="term" value="P:sulfate assimilation, phosphoadenylyl sulfate reduction by phosphoadenylyl-sulfate reductase (thioredoxin)"/>
    <property type="evidence" value="ECO:0007669"/>
    <property type="project" value="TreeGrafter"/>
</dbReference>
<dbReference type="UniPathway" id="UPA00140">
    <property type="reaction ID" value="UER00205"/>
</dbReference>
<feature type="domain" description="APS kinase" evidence="8">
    <location>
        <begin position="17"/>
        <end position="163"/>
    </location>
</feature>
<reference evidence="9 10" key="1">
    <citation type="submission" date="2016-10" db="EMBL/GenBank/DDBJ databases">
        <authorList>
            <person name="de Groot N.N."/>
        </authorList>
    </citation>
    <scope>NUCLEOTIDE SEQUENCE [LARGE SCALE GENOMIC DNA]</scope>
    <source>
        <strain evidence="9 10">JCM 21544</strain>
    </source>
</reference>
<dbReference type="InterPro" id="IPR027417">
    <property type="entry name" value="P-loop_NTPase"/>
</dbReference>
<gene>
    <name evidence="9" type="ORF">SAMN05216186_111135</name>
</gene>
<comment type="catalytic activity">
    <reaction evidence="1 7">
        <text>adenosine 5'-phosphosulfate + ATP = 3'-phosphoadenylyl sulfate + ADP + H(+)</text>
        <dbReference type="Rhea" id="RHEA:24152"/>
        <dbReference type="ChEBI" id="CHEBI:15378"/>
        <dbReference type="ChEBI" id="CHEBI:30616"/>
        <dbReference type="ChEBI" id="CHEBI:58243"/>
        <dbReference type="ChEBI" id="CHEBI:58339"/>
        <dbReference type="ChEBI" id="CHEBI:456216"/>
        <dbReference type="EC" id="2.7.1.25"/>
    </reaction>
</comment>
<dbReference type="EC" id="2.7.1.25" evidence="3 7"/>
<keyword evidence="10" id="KW-1185">Reference proteome</keyword>
<comment type="function">
    <text evidence="7">Catalyzes the synthesis of activated sulfate.</text>
</comment>
<evidence type="ECO:0000256" key="5">
    <source>
        <dbReference type="ARBA" id="ARBA00022741"/>
    </source>
</evidence>
<dbReference type="EMBL" id="FNFD01000011">
    <property type="protein sequence ID" value="SDK88550.1"/>
    <property type="molecule type" value="Genomic_DNA"/>
</dbReference>
<evidence type="ECO:0000256" key="1">
    <source>
        <dbReference type="ARBA" id="ARBA00001823"/>
    </source>
</evidence>
<dbReference type="Gene3D" id="3.40.50.300">
    <property type="entry name" value="P-loop containing nucleotide triphosphate hydrolases"/>
    <property type="match status" value="1"/>
</dbReference>
<dbReference type="InterPro" id="IPR002891">
    <property type="entry name" value="APS"/>
</dbReference>
<evidence type="ECO:0000256" key="6">
    <source>
        <dbReference type="ARBA" id="ARBA00022840"/>
    </source>
</evidence>
<dbReference type="RefSeq" id="WP_084336519.1">
    <property type="nucleotide sequence ID" value="NZ_FNFD01000011.1"/>
</dbReference>
<evidence type="ECO:0000256" key="2">
    <source>
        <dbReference type="ARBA" id="ARBA00004806"/>
    </source>
</evidence>
<dbReference type="NCBIfam" id="TIGR00455">
    <property type="entry name" value="apsK"/>
    <property type="match status" value="1"/>
</dbReference>
<dbReference type="SUPFAM" id="SSF52540">
    <property type="entry name" value="P-loop containing nucleoside triphosphate hydrolases"/>
    <property type="match status" value="1"/>
</dbReference>
<evidence type="ECO:0000256" key="7">
    <source>
        <dbReference type="RuleBase" id="RU004347"/>
    </source>
</evidence>
<proteinExistence type="inferred from homology"/>
<evidence type="ECO:0000256" key="4">
    <source>
        <dbReference type="ARBA" id="ARBA00022679"/>
    </source>
</evidence>
<evidence type="ECO:0000313" key="9">
    <source>
        <dbReference type="EMBL" id="SDK88550.1"/>
    </source>
</evidence>
<keyword evidence="5 7" id="KW-0547">Nucleotide-binding</keyword>
<dbReference type="InterPro" id="IPR050512">
    <property type="entry name" value="Sulf_AdTrans/APS_kinase"/>
</dbReference>
<keyword evidence="6 7" id="KW-0067">ATP-binding</keyword>
<dbReference type="GO" id="GO:0005737">
    <property type="term" value="C:cytoplasm"/>
    <property type="evidence" value="ECO:0007669"/>
    <property type="project" value="TreeGrafter"/>
</dbReference>
<dbReference type="GO" id="GO:0005524">
    <property type="term" value="F:ATP binding"/>
    <property type="evidence" value="ECO:0007669"/>
    <property type="project" value="UniProtKB-KW"/>
</dbReference>
<dbReference type="AlphaFoldDB" id="A0A1G9FJH5"/>
<dbReference type="GO" id="GO:0004781">
    <property type="term" value="F:sulfate adenylyltransferase (ATP) activity"/>
    <property type="evidence" value="ECO:0007669"/>
    <property type="project" value="TreeGrafter"/>
</dbReference>
<dbReference type="PANTHER" id="PTHR42700">
    <property type="entry name" value="SULFATE ADENYLYLTRANSFERASE"/>
    <property type="match status" value="1"/>
</dbReference>
<comment type="similarity">
    <text evidence="7">Belongs to the APS kinase family.</text>
</comment>
<evidence type="ECO:0000256" key="3">
    <source>
        <dbReference type="ARBA" id="ARBA00012121"/>
    </source>
</evidence>
<dbReference type="CDD" id="cd02027">
    <property type="entry name" value="APSK"/>
    <property type="match status" value="1"/>
</dbReference>
<protein>
    <recommendedName>
        <fullName evidence="3 7">Adenylyl-sulfate kinase</fullName>
        <ecNumber evidence="3 7">2.7.1.25</ecNumber>
    </recommendedName>
</protein>
<dbReference type="Pfam" id="PF01583">
    <property type="entry name" value="APS_kinase"/>
    <property type="match status" value="1"/>
</dbReference>
<name>A0A1G9FJH5_9PSED</name>
<evidence type="ECO:0000259" key="8">
    <source>
        <dbReference type="Pfam" id="PF01583"/>
    </source>
</evidence>
<accession>A0A1G9FJH5</accession>
<dbReference type="InterPro" id="IPR059117">
    <property type="entry name" value="APS_kinase_dom"/>
</dbReference>
<dbReference type="PANTHER" id="PTHR42700:SF1">
    <property type="entry name" value="SULFATE ADENYLYLTRANSFERASE"/>
    <property type="match status" value="1"/>
</dbReference>
<evidence type="ECO:0000313" key="10">
    <source>
        <dbReference type="Proteomes" id="UP000198706"/>
    </source>
</evidence>
<dbReference type="GO" id="GO:0010134">
    <property type="term" value="P:sulfate assimilation via adenylyl sulfate reduction"/>
    <property type="evidence" value="ECO:0007669"/>
    <property type="project" value="TreeGrafter"/>
</dbReference>
<dbReference type="GO" id="GO:0004020">
    <property type="term" value="F:adenylylsulfate kinase activity"/>
    <property type="evidence" value="ECO:0007669"/>
    <property type="project" value="UniProtKB-EC"/>
</dbReference>
<dbReference type="Proteomes" id="UP000198706">
    <property type="component" value="Unassembled WGS sequence"/>
</dbReference>
<dbReference type="GO" id="GO:0070814">
    <property type="term" value="P:hydrogen sulfide biosynthetic process"/>
    <property type="evidence" value="ECO:0007669"/>
    <property type="project" value="UniProtKB-UniPathway"/>
</dbReference>
<organism evidence="9 10">
    <name type="scientific">Pseudomonas indica</name>
    <dbReference type="NCBI Taxonomy" id="137658"/>
    <lineage>
        <taxon>Bacteria</taxon>
        <taxon>Pseudomonadati</taxon>
        <taxon>Pseudomonadota</taxon>
        <taxon>Gammaproteobacteria</taxon>
        <taxon>Pseudomonadales</taxon>
        <taxon>Pseudomonadaceae</taxon>
        <taxon>Pseudomonas</taxon>
    </lineage>
</organism>
<dbReference type="STRING" id="137658.SAMN05216186_111135"/>
<comment type="pathway">
    <text evidence="2 7">Sulfur metabolism; hydrogen sulfide biosynthesis; sulfite from sulfate: step 2/3.</text>
</comment>
<sequence length="198" mass="21602">MRTADSSHTPRADIRNPATLWMTGLSGAGKTTLAGHLKERLERCGQRCAILDGDTLRQGLSSDLGYGREDRKEQVRRVAHVARILNDAGVDVIVALVSPYRADRQLARTIIGPANMLEVWVCASLETCRARDPKGLYRQVEDGLLSGMTGIAAPYEPPGEEALPVDTGRFDVQTCTARILDALHTHLSSRPDLDNAQC</sequence>
<keyword evidence="7 9" id="KW-0418">Kinase</keyword>
<dbReference type="NCBIfam" id="NF003013">
    <property type="entry name" value="PRK03846.1"/>
    <property type="match status" value="1"/>
</dbReference>
<keyword evidence="4 7" id="KW-0808">Transferase</keyword>